<reference evidence="1" key="1">
    <citation type="submission" date="2023-06" db="EMBL/GenBank/DDBJ databases">
        <authorList>
            <consortium name="Lawrence Berkeley National Laboratory"/>
            <person name="Ahrendt S."/>
            <person name="Sahu N."/>
            <person name="Indic B."/>
            <person name="Wong-Bajracharya J."/>
            <person name="Merenyi Z."/>
            <person name="Ke H.-M."/>
            <person name="Monk M."/>
            <person name="Kocsube S."/>
            <person name="Drula E."/>
            <person name="Lipzen A."/>
            <person name="Balint B."/>
            <person name="Henrissat B."/>
            <person name="Andreopoulos B."/>
            <person name="Martin F.M."/>
            <person name="Harder C.B."/>
            <person name="Rigling D."/>
            <person name="Ford K.L."/>
            <person name="Foster G.D."/>
            <person name="Pangilinan J."/>
            <person name="Papanicolaou A."/>
            <person name="Barry K."/>
            <person name="LaButti K."/>
            <person name="Viragh M."/>
            <person name="Koriabine M."/>
            <person name="Yan M."/>
            <person name="Riley R."/>
            <person name="Champramary S."/>
            <person name="Plett K.L."/>
            <person name="Tsai I.J."/>
            <person name="Slot J."/>
            <person name="Sipos G."/>
            <person name="Plett J."/>
            <person name="Nagy L.G."/>
            <person name="Grigoriev I.V."/>
        </authorList>
    </citation>
    <scope>NUCLEOTIDE SEQUENCE</scope>
    <source>
        <strain evidence="1">CCBAS 213</strain>
    </source>
</reference>
<accession>A0AA39JMD2</accession>
<dbReference type="Proteomes" id="UP001175211">
    <property type="component" value="Unassembled WGS sequence"/>
</dbReference>
<keyword evidence="2" id="KW-1185">Reference proteome</keyword>
<proteinExistence type="predicted"/>
<sequence>HIRGAEEDTERIMKEVVPKDHRVHLHCFAFDLSLLEYFPHPRMGIVCYICYASNLNIAKQCR</sequence>
<evidence type="ECO:0000313" key="2">
    <source>
        <dbReference type="Proteomes" id="UP001175211"/>
    </source>
</evidence>
<dbReference type="AlphaFoldDB" id="A0AA39JMD2"/>
<gene>
    <name evidence="1" type="ORF">EV420DRAFT_1217874</name>
</gene>
<organism evidence="1 2">
    <name type="scientific">Armillaria tabescens</name>
    <name type="common">Ringless honey mushroom</name>
    <name type="synonym">Agaricus tabescens</name>
    <dbReference type="NCBI Taxonomy" id="1929756"/>
    <lineage>
        <taxon>Eukaryota</taxon>
        <taxon>Fungi</taxon>
        <taxon>Dikarya</taxon>
        <taxon>Basidiomycota</taxon>
        <taxon>Agaricomycotina</taxon>
        <taxon>Agaricomycetes</taxon>
        <taxon>Agaricomycetidae</taxon>
        <taxon>Agaricales</taxon>
        <taxon>Marasmiineae</taxon>
        <taxon>Physalacriaceae</taxon>
        <taxon>Desarmillaria</taxon>
    </lineage>
</organism>
<dbReference type="EMBL" id="JAUEPS010000061">
    <property type="protein sequence ID" value="KAK0443038.1"/>
    <property type="molecule type" value="Genomic_DNA"/>
</dbReference>
<feature type="non-terminal residue" evidence="1">
    <location>
        <position position="62"/>
    </location>
</feature>
<dbReference type="GeneID" id="85349976"/>
<dbReference type="Gene3D" id="3.20.20.140">
    <property type="entry name" value="Metal-dependent hydrolases"/>
    <property type="match status" value="1"/>
</dbReference>
<name>A0AA39JMD2_ARMTA</name>
<dbReference type="RefSeq" id="XP_060324532.1">
    <property type="nucleotide sequence ID" value="XM_060466428.1"/>
</dbReference>
<evidence type="ECO:0000313" key="1">
    <source>
        <dbReference type="EMBL" id="KAK0443038.1"/>
    </source>
</evidence>
<comment type="caution">
    <text evidence="1">The sequence shown here is derived from an EMBL/GenBank/DDBJ whole genome shotgun (WGS) entry which is preliminary data.</text>
</comment>
<protein>
    <submittedName>
        <fullName evidence="1">Uncharacterized protein</fullName>
    </submittedName>
</protein>
<feature type="non-terminal residue" evidence="1">
    <location>
        <position position="1"/>
    </location>
</feature>